<evidence type="ECO:0000313" key="10">
    <source>
        <dbReference type="Proteomes" id="UP000552587"/>
    </source>
</evidence>
<dbReference type="Pfam" id="PF00144">
    <property type="entry name" value="Beta-lactamase"/>
    <property type="match status" value="1"/>
</dbReference>
<sequence length="559" mass="58064">MKIRKPRFVSILALVLGTSAATGACAGVQPEADIDPGLQATVERRIGGDRSGACLAVGVVKVEGNAPRIRRAYACADPKEAGRIGANSAFEIGSVSKTMTATLLAGLIESGQASLDDPLADYLPEGTGVPRYGEQVIRLRHVVSHTSGLPALPPGVPLADPRDPYAAMTPDALLGALDRVQLTQAPGETFAYSNFASMLLSLAVARRAGEDFDVLLRERLFQPLGMGGAHLDAPPEGIVAAEGHLPNGSRTPAWHFDPALAGVGGVRATLDDMLRYAEGELGRAPQPLADAIELTQQPLQTPAGTPIAMNWMLADVGGHAILAHEGGTGGFSSLVAIDRERGRGVVVLSDTALTSLGGLGDLGMHLLDERQPLPGPRKAVPAPDALIDALVGEWQLQGGPAMSVRRKGDALEIQAPGQPAFEMGHDDRGDFYPLAFDALMHPLQGPDGGYTFVWHQGGGAMPARRLDAVAAGAAAGLLSDYAGTYPLAPTDMTLTVSERDGVLHAQATGQGAFALVPAGGDVFRADAFGIEIRFQRDGSGRVVALALHQGGQVLGGERL</sequence>
<evidence type="ECO:0000313" key="9">
    <source>
        <dbReference type="EMBL" id="MBB1089489.1"/>
    </source>
</evidence>
<dbReference type="InterPro" id="IPR001586">
    <property type="entry name" value="Beta-lactam_class-C_AS"/>
</dbReference>
<dbReference type="SUPFAM" id="SSF56601">
    <property type="entry name" value="beta-lactamase/transpeptidase-like"/>
    <property type="match status" value="1"/>
</dbReference>
<dbReference type="EC" id="3.5.2.6" evidence="2 5"/>
<organism evidence="9 10">
    <name type="scientific">Marilutibacter penaei</name>
    <dbReference type="NCBI Taxonomy" id="2759900"/>
    <lineage>
        <taxon>Bacteria</taxon>
        <taxon>Pseudomonadati</taxon>
        <taxon>Pseudomonadota</taxon>
        <taxon>Gammaproteobacteria</taxon>
        <taxon>Lysobacterales</taxon>
        <taxon>Lysobacteraceae</taxon>
        <taxon>Marilutibacter</taxon>
    </lineage>
</organism>
<dbReference type="Gene3D" id="3.40.710.10">
    <property type="entry name" value="DD-peptidase/beta-lactamase superfamily"/>
    <property type="match status" value="1"/>
</dbReference>
<feature type="signal peptide" evidence="6">
    <location>
        <begin position="1"/>
        <end position="26"/>
    </location>
</feature>
<accession>A0A7W3YF42</accession>
<dbReference type="AlphaFoldDB" id="A0A7W3YF42"/>
<dbReference type="RefSeq" id="WP_182670353.1">
    <property type="nucleotide sequence ID" value="NZ_JACHTE010000010.1"/>
</dbReference>
<evidence type="ECO:0000256" key="4">
    <source>
        <dbReference type="ARBA" id="ARBA00023251"/>
    </source>
</evidence>
<evidence type="ECO:0000256" key="5">
    <source>
        <dbReference type="RuleBase" id="RU361140"/>
    </source>
</evidence>
<dbReference type="GO" id="GO:0030288">
    <property type="term" value="C:outer membrane-bounded periplasmic space"/>
    <property type="evidence" value="ECO:0007669"/>
    <property type="project" value="InterPro"/>
</dbReference>
<feature type="domain" description="Beta-lactamase-related" evidence="7">
    <location>
        <begin position="52"/>
        <end position="351"/>
    </location>
</feature>
<dbReference type="GO" id="GO:0046677">
    <property type="term" value="P:response to antibiotic"/>
    <property type="evidence" value="ECO:0007669"/>
    <property type="project" value="UniProtKB-UniRule"/>
</dbReference>
<dbReference type="GO" id="GO:0017001">
    <property type="term" value="P:antibiotic catabolic process"/>
    <property type="evidence" value="ECO:0007669"/>
    <property type="project" value="InterPro"/>
</dbReference>
<dbReference type="InterPro" id="IPR050789">
    <property type="entry name" value="Diverse_Enzym_Activities"/>
</dbReference>
<evidence type="ECO:0000256" key="2">
    <source>
        <dbReference type="ARBA" id="ARBA00012865"/>
    </source>
</evidence>
<dbReference type="PROSITE" id="PS51257">
    <property type="entry name" value="PROKAR_LIPOPROTEIN"/>
    <property type="match status" value="1"/>
</dbReference>
<comment type="similarity">
    <text evidence="1 5">Belongs to the class-C beta-lactamase family.</text>
</comment>
<evidence type="ECO:0000256" key="6">
    <source>
        <dbReference type="SAM" id="SignalP"/>
    </source>
</evidence>
<name>A0A7W3YF42_9GAMM</name>
<dbReference type="Pfam" id="PF11954">
    <property type="entry name" value="DUF3471"/>
    <property type="match status" value="1"/>
</dbReference>
<evidence type="ECO:0000259" key="8">
    <source>
        <dbReference type="Pfam" id="PF11954"/>
    </source>
</evidence>
<dbReference type="PROSITE" id="PS00336">
    <property type="entry name" value="BETA_LACTAMASE_C"/>
    <property type="match status" value="1"/>
</dbReference>
<dbReference type="InterPro" id="IPR001466">
    <property type="entry name" value="Beta-lactam-related"/>
</dbReference>
<evidence type="ECO:0000256" key="1">
    <source>
        <dbReference type="ARBA" id="ARBA00007840"/>
    </source>
</evidence>
<evidence type="ECO:0000256" key="3">
    <source>
        <dbReference type="ARBA" id="ARBA00022801"/>
    </source>
</evidence>
<feature type="domain" description="Peptidase S12 Pab87-related C-terminal" evidence="8">
    <location>
        <begin position="474"/>
        <end position="548"/>
    </location>
</feature>
<dbReference type="GO" id="GO:0008800">
    <property type="term" value="F:beta-lactamase activity"/>
    <property type="evidence" value="ECO:0007669"/>
    <property type="project" value="UniProtKB-UniRule"/>
</dbReference>
<dbReference type="InterPro" id="IPR021860">
    <property type="entry name" value="Peptidase_S12_Pab87-rel_C"/>
</dbReference>
<comment type="catalytic activity">
    <reaction evidence="5">
        <text>a beta-lactam + H2O = a substituted beta-amino acid</text>
        <dbReference type="Rhea" id="RHEA:20401"/>
        <dbReference type="ChEBI" id="CHEBI:15377"/>
        <dbReference type="ChEBI" id="CHEBI:35627"/>
        <dbReference type="ChEBI" id="CHEBI:140347"/>
        <dbReference type="EC" id="3.5.2.6"/>
    </reaction>
</comment>
<dbReference type="Proteomes" id="UP000552587">
    <property type="component" value="Unassembled WGS sequence"/>
</dbReference>
<dbReference type="InterPro" id="IPR012338">
    <property type="entry name" value="Beta-lactam/transpept-like"/>
</dbReference>
<feature type="chain" id="PRO_5031532968" description="Beta-lactamase" evidence="6">
    <location>
        <begin position="27"/>
        <end position="559"/>
    </location>
</feature>
<gene>
    <name evidence="9" type="ORF">H4F99_13475</name>
</gene>
<keyword evidence="6" id="KW-0732">Signal</keyword>
<dbReference type="PANTHER" id="PTHR43283">
    <property type="entry name" value="BETA-LACTAMASE-RELATED"/>
    <property type="match status" value="1"/>
</dbReference>
<comment type="caution">
    <text evidence="9">The sequence shown here is derived from an EMBL/GenBank/DDBJ whole genome shotgun (WGS) entry which is preliminary data.</text>
</comment>
<reference evidence="9 10" key="1">
    <citation type="submission" date="2020-07" db="EMBL/GenBank/DDBJ databases">
        <authorList>
            <person name="Xu S."/>
            <person name="Li A."/>
        </authorList>
    </citation>
    <scope>NUCLEOTIDE SEQUENCE [LARGE SCALE GENOMIC DNA]</scope>
    <source>
        <strain evidence="9 10">SG-8</strain>
    </source>
</reference>
<keyword evidence="3 5" id="KW-0378">Hydrolase</keyword>
<dbReference type="PANTHER" id="PTHR43283:SF11">
    <property type="entry name" value="BETA-LACTAMASE-RELATED DOMAIN-CONTAINING PROTEIN"/>
    <property type="match status" value="1"/>
</dbReference>
<dbReference type="EMBL" id="JACHTE010000010">
    <property type="protein sequence ID" value="MBB1089489.1"/>
    <property type="molecule type" value="Genomic_DNA"/>
</dbReference>
<protein>
    <recommendedName>
        <fullName evidence="2 5">Beta-lactamase</fullName>
        <ecNumber evidence="2 5">3.5.2.6</ecNumber>
    </recommendedName>
</protein>
<evidence type="ECO:0000259" key="7">
    <source>
        <dbReference type="Pfam" id="PF00144"/>
    </source>
</evidence>
<keyword evidence="10" id="KW-1185">Reference proteome</keyword>
<proteinExistence type="inferred from homology"/>
<keyword evidence="4 5" id="KW-0046">Antibiotic resistance</keyword>